<comment type="caution">
    <text evidence="2">The sequence shown here is derived from an EMBL/GenBank/DDBJ whole genome shotgun (WGS) entry which is preliminary data.</text>
</comment>
<name>A0A1E7M098_9ACTN</name>
<dbReference type="PATRIC" id="fig|518642.7.peg.5980"/>
<dbReference type="Proteomes" id="UP000175971">
    <property type="component" value="Unassembled WGS sequence"/>
</dbReference>
<evidence type="ECO:0000313" key="3">
    <source>
        <dbReference type="Proteomes" id="UP000175971"/>
    </source>
</evidence>
<sequence length="189" mass="20479">MTDREAAVRAVEEQLEREYREWRAAGVDAVRTMVVDVEPHELVWIVSCQSEEYVRTGDTAFLLVGGGPYLVDRVDGGLHRIGAVSAVTGAWEDDYRSRIRGLPVRTAVDELHDALRAVAAARGRLHAVRALRRKLPVLSPAEALAYVSGLTAGAVPPHLLEVATGELVEPLDPVCAVKTVRPGSSGRAR</sequence>
<gene>
    <name evidence="2" type="ORF">AN221_02855</name>
</gene>
<dbReference type="RefSeq" id="WP_070199616.1">
    <property type="nucleotide sequence ID" value="NZ_LJGZ01000005.1"/>
</dbReference>
<organism evidence="2 3">
    <name type="scientific">Streptomyces nanshensis</name>
    <dbReference type="NCBI Taxonomy" id="518642"/>
    <lineage>
        <taxon>Bacteria</taxon>
        <taxon>Bacillati</taxon>
        <taxon>Actinomycetota</taxon>
        <taxon>Actinomycetes</taxon>
        <taxon>Kitasatosporales</taxon>
        <taxon>Streptomycetaceae</taxon>
        <taxon>Streptomyces</taxon>
    </lineage>
</organism>
<evidence type="ECO:0000313" key="2">
    <source>
        <dbReference type="EMBL" id="OEV21910.1"/>
    </source>
</evidence>
<reference evidence="2 3" key="1">
    <citation type="journal article" date="2016" name="Front. Microbiol.">
        <title>Comparative Genomics Analysis of Streptomyces Species Reveals Their Adaptation to the Marine Environment and Their Diversity at the Genomic Level.</title>
        <authorList>
            <person name="Tian X."/>
            <person name="Zhang Z."/>
            <person name="Yang T."/>
            <person name="Chen M."/>
            <person name="Li J."/>
            <person name="Chen F."/>
            <person name="Yang J."/>
            <person name="Li W."/>
            <person name="Zhang B."/>
            <person name="Zhang Z."/>
            <person name="Wu J."/>
            <person name="Zhang C."/>
            <person name="Long L."/>
            <person name="Xiao J."/>
        </authorList>
    </citation>
    <scope>NUCLEOTIDE SEQUENCE [LARGE SCALE GENOMIC DNA]</scope>
    <source>
        <strain evidence="2 3">SCSIO M10372</strain>
    </source>
</reference>
<dbReference type="OrthoDB" id="3542430at2"/>
<proteinExistence type="predicted"/>
<dbReference type="Pfam" id="PF15567">
    <property type="entry name" value="Imm35"/>
    <property type="match status" value="1"/>
</dbReference>
<dbReference type="EMBL" id="LJGZ01000005">
    <property type="protein sequence ID" value="OEV21910.1"/>
    <property type="molecule type" value="Genomic_DNA"/>
</dbReference>
<dbReference type="InterPro" id="IPR029082">
    <property type="entry name" value="Imm35"/>
</dbReference>
<protein>
    <recommendedName>
        <fullName evidence="1">Immunity protein 35 domain-containing protein</fullName>
    </recommendedName>
</protein>
<dbReference type="AlphaFoldDB" id="A0A1E7M098"/>
<feature type="domain" description="Immunity protein 35" evidence="1">
    <location>
        <begin position="6"/>
        <end position="92"/>
    </location>
</feature>
<accession>A0A1E7M098</accession>
<evidence type="ECO:0000259" key="1">
    <source>
        <dbReference type="Pfam" id="PF15567"/>
    </source>
</evidence>
<keyword evidence="3" id="KW-1185">Reference proteome</keyword>